<dbReference type="GO" id="GO:0006313">
    <property type="term" value="P:DNA transposition"/>
    <property type="evidence" value="ECO:0007669"/>
    <property type="project" value="InterPro"/>
</dbReference>
<sequence length="100" mass="10941">MVAGGEGTDSGRGGGARAVVSEVARRHGLRPQQVFGWRREARAASRFQDEGLVFAPVVLDTTPPQLPRRNSRPSKCRSAIRWCACRPAWTVPPSRRCCAP</sequence>
<dbReference type="InterPro" id="IPR002514">
    <property type="entry name" value="Transposase_8"/>
</dbReference>
<reference evidence="1 2" key="1">
    <citation type="submission" date="2018-09" db="EMBL/GenBank/DDBJ databases">
        <title>Whole genome based analysis of evolution and adaptive divergence in Indian and Brazilian strains of Azospirillum brasilense.</title>
        <authorList>
            <person name="Singh C."/>
            <person name="Tripathi A.K."/>
        </authorList>
    </citation>
    <scope>NUCLEOTIDE SEQUENCE [LARGE SCALE GENOMIC DNA]</scope>
    <source>
        <strain evidence="1 2">MTCC4036</strain>
    </source>
</reference>
<organism evidence="1 2">
    <name type="scientific">Azospirillum brasilense</name>
    <dbReference type="NCBI Taxonomy" id="192"/>
    <lineage>
        <taxon>Bacteria</taxon>
        <taxon>Pseudomonadati</taxon>
        <taxon>Pseudomonadota</taxon>
        <taxon>Alphaproteobacteria</taxon>
        <taxon>Rhodospirillales</taxon>
        <taxon>Azospirillaceae</taxon>
        <taxon>Azospirillum</taxon>
    </lineage>
</organism>
<evidence type="ECO:0000313" key="1">
    <source>
        <dbReference type="EMBL" id="QCO03099.1"/>
    </source>
</evidence>
<evidence type="ECO:0000313" key="2">
    <source>
        <dbReference type="Proteomes" id="UP000298596"/>
    </source>
</evidence>
<evidence type="ECO:0008006" key="3">
    <source>
        <dbReference type="Google" id="ProtNLM"/>
    </source>
</evidence>
<dbReference type="AlphaFoldDB" id="A0A4D8Q6E0"/>
<protein>
    <recommendedName>
        <fullName evidence="3">Transposase</fullName>
    </recommendedName>
</protein>
<dbReference type="Proteomes" id="UP000298596">
    <property type="component" value="Chromosome"/>
</dbReference>
<name>A0A4D8Q6E0_AZOBR</name>
<dbReference type="GO" id="GO:0003677">
    <property type="term" value="F:DNA binding"/>
    <property type="evidence" value="ECO:0007669"/>
    <property type="project" value="InterPro"/>
</dbReference>
<gene>
    <name evidence="1" type="ORF">D3867_14405</name>
</gene>
<dbReference type="GO" id="GO:0004803">
    <property type="term" value="F:transposase activity"/>
    <property type="evidence" value="ECO:0007669"/>
    <property type="project" value="InterPro"/>
</dbReference>
<dbReference type="Pfam" id="PF01527">
    <property type="entry name" value="HTH_Tnp_1"/>
    <property type="match status" value="1"/>
</dbReference>
<dbReference type="EMBL" id="CP032330">
    <property type="protein sequence ID" value="QCO03099.1"/>
    <property type="molecule type" value="Genomic_DNA"/>
</dbReference>
<accession>A0A4D8Q6E0</accession>
<proteinExistence type="predicted"/>